<dbReference type="Proteomes" id="UP000024635">
    <property type="component" value="Unassembled WGS sequence"/>
</dbReference>
<dbReference type="STRING" id="53326.A0A016UAG4"/>
<keyword evidence="1" id="KW-0812">Transmembrane</keyword>
<dbReference type="GO" id="GO:0006013">
    <property type="term" value="P:mannose metabolic process"/>
    <property type="evidence" value="ECO:0007669"/>
    <property type="project" value="InterPro"/>
</dbReference>
<proteinExistence type="predicted"/>
<sequence>MFHRYGRRKGQLILALVLTLSTTAFFIYTIGIQKNTTSWSEKAVKANVQQEIAVPLSKGTCRSAPDSNTAAEFDMFNVYRDLPESVKTEKSESRRRPSAEKLKVFVLPFTHVDPGIDMDRKLPGCSVLLLPTGWLKTFDSYSEDTDSILDNMHRFMVSHRNMTFMWAELIFFEKWWAKQNSSVRNDVRRLVESGRLEIASGSWVMTDEANVYYPVTVDNIIEGHQFLEQEFGVSPTVVWSNDPFGYSNSIQYLFTQAGPADGGVRKAPGHESTEGGWVHADPAVRMTSGYWSADAEGSASNKLWWKQRGTSPPCPKGRVNVRVRALLGQAVASSTGYGLSLAKQWGKLQDTGPP</sequence>
<dbReference type="Gene3D" id="3.20.110.10">
    <property type="entry name" value="Glycoside hydrolase 38, N terminal domain"/>
    <property type="match status" value="1"/>
</dbReference>
<dbReference type="OrthoDB" id="10261055at2759"/>
<dbReference type="GO" id="GO:0000139">
    <property type="term" value="C:Golgi membrane"/>
    <property type="evidence" value="ECO:0007669"/>
    <property type="project" value="TreeGrafter"/>
</dbReference>
<dbReference type="InterPro" id="IPR011330">
    <property type="entry name" value="Glyco_hydro/deAcase_b/a-brl"/>
</dbReference>
<feature type="domain" description="Glycoside hydrolase family 38 N-terminal" evidence="2">
    <location>
        <begin position="132"/>
        <end position="258"/>
    </location>
</feature>
<keyword evidence="4" id="KW-1185">Reference proteome</keyword>
<dbReference type="EMBL" id="JARK01001386">
    <property type="protein sequence ID" value="EYC11538.1"/>
    <property type="molecule type" value="Genomic_DNA"/>
</dbReference>
<keyword evidence="1" id="KW-1133">Transmembrane helix</keyword>
<evidence type="ECO:0000259" key="2">
    <source>
        <dbReference type="Pfam" id="PF01074"/>
    </source>
</evidence>
<dbReference type="Pfam" id="PF01074">
    <property type="entry name" value="Glyco_hydro_38N"/>
    <property type="match status" value="1"/>
</dbReference>
<evidence type="ECO:0000313" key="3">
    <source>
        <dbReference type="EMBL" id="EYC11538.1"/>
    </source>
</evidence>
<comment type="caution">
    <text evidence="3">The sequence shown here is derived from an EMBL/GenBank/DDBJ whole genome shotgun (WGS) entry which is preliminary data.</text>
</comment>
<dbReference type="SUPFAM" id="SSF88713">
    <property type="entry name" value="Glycoside hydrolase/deacetylase"/>
    <property type="match status" value="1"/>
</dbReference>
<reference evidence="4" key="1">
    <citation type="journal article" date="2015" name="Nat. Genet.">
        <title>The genome and transcriptome of the zoonotic hookworm Ancylostoma ceylanicum identify infection-specific gene families.</title>
        <authorList>
            <person name="Schwarz E.M."/>
            <person name="Hu Y."/>
            <person name="Antoshechkin I."/>
            <person name="Miller M.M."/>
            <person name="Sternberg P.W."/>
            <person name="Aroian R.V."/>
        </authorList>
    </citation>
    <scope>NUCLEOTIDE SEQUENCE</scope>
    <source>
        <strain evidence="4">HY135</strain>
    </source>
</reference>
<dbReference type="PANTHER" id="PTHR11607">
    <property type="entry name" value="ALPHA-MANNOSIDASE"/>
    <property type="match status" value="1"/>
</dbReference>
<dbReference type="InterPro" id="IPR050843">
    <property type="entry name" value="Glycosyl_Hydrlase_38"/>
</dbReference>
<name>A0A016UAG4_9BILA</name>
<evidence type="ECO:0000256" key="1">
    <source>
        <dbReference type="SAM" id="Phobius"/>
    </source>
</evidence>
<feature type="transmembrane region" description="Helical" evidence="1">
    <location>
        <begin position="12"/>
        <end position="31"/>
    </location>
</feature>
<dbReference type="PANTHER" id="PTHR11607:SF71">
    <property type="entry name" value="ALPHA-MANNOSIDASE"/>
    <property type="match status" value="1"/>
</dbReference>
<organism evidence="3 4">
    <name type="scientific">Ancylostoma ceylanicum</name>
    <dbReference type="NCBI Taxonomy" id="53326"/>
    <lineage>
        <taxon>Eukaryota</taxon>
        <taxon>Metazoa</taxon>
        <taxon>Ecdysozoa</taxon>
        <taxon>Nematoda</taxon>
        <taxon>Chromadorea</taxon>
        <taxon>Rhabditida</taxon>
        <taxon>Rhabditina</taxon>
        <taxon>Rhabditomorpha</taxon>
        <taxon>Strongyloidea</taxon>
        <taxon>Ancylostomatidae</taxon>
        <taxon>Ancylostomatinae</taxon>
        <taxon>Ancylostoma</taxon>
    </lineage>
</organism>
<dbReference type="InterPro" id="IPR027291">
    <property type="entry name" value="Glyco_hydro_38_N_sf"/>
</dbReference>
<keyword evidence="1" id="KW-0472">Membrane</keyword>
<accession>A0A016UAG4</accession>
<protein>
    <recommendedName>
        <fullName evidence="2">Glycoside hydrolase family 38 N-terminal domain-containing protein</fullName>
    </recommendedName>
</protein>
<dbReference type="GO" id="GO:0004559">
    <property type="term" value="F:alpha-mannosidase activity"/>
    <property type="evidence" value="ECO:0007669"/>
    <property type="project" value="InterPro"/>
</dbReference>
<dbReference type="GO" id="GO:0006491">
    <property type="term" value="P:N-glycan processing"/>
    <property type="evidence" value="ECO:0007669"/>
    <property type="project" value="TreeGrafter"/>
</dbReference>
<dbReference type="InterPro" id="IPR000602">
    <property type="entry name" value="Glyco_hydro_38_N"/>
</dbReference>
<gene>
    <name evidence="3" type="primary">Acey_s0050.g1963</name>
    <name evidence="3" type="ORF">Y032_0050g1963</name>
</gene>
<evidence type="ECO:0000313" key="4">
    <source>
        <dbReference type="Proteomes" id="UP000024635"/>
    </source>
</evidence>
<dbReference type="AlphaFoldDB" id="A0A016UAG4"/>